<accession>A0A5J4WBN2</accession>
<comment type="caution">
    <text evidence="2">The sequence shown here is derived from an EMBL/GenBank/DDBJ whole genome shotgun (WGS) entry which is preliminary data.</text>
</comment>
<feature type="compositionally biased region" description="Basic and acidic residues" evidence="1">
    <location>
        <begin position="183"/>
        <end position="192"/>
    </location>
</feature>
<proteinExistence type="predicted"/>
<sequence>MEQKEDDQEIGEIVTESREDLVNAKKIFFNLLRWNAQDYEKKFAKSQQIWKEFWDTPEPIKGRCFREPGDQISTALKASVASKEAALNVIFTVSANYALRNKQNSFEYGKAIAAGHVGLNEVVSKDVLKTLKEVRSIRFRKLAPQAEQVEYLTLPLKMIFMSRRYYQNYNQRDMSETKTSNQNEEKTRRTESKTLQTRKRIIRDKY</sequence>
<feature type="compositionally biased region" description="Polar residues" evidence="1">
    <location>
        <begin position="171"/>
        <end position="182"/>
    </location>
</feature>
<evidence type="ECO:0000256" key="1">
    <source>
        <dbReference type="SAM" id="MobiDB-lite"/>
    </source>
</evidence>
<name>A0A5J4WBN2_9EUKA</name>
<gene>
    <name evidence="2" type="ORF">EZS28_012394</name>
</gene>
<feature type="region of interest" description="Disordered" evidence="1">
    <location>
        <begin position="171"/>
        <end position="198"/>
    </location>
</feature>
<reference evidence="2 3" key="1">
    <citation type="submission" date="2019-03" db="EMBL/GenBank/DDBJ databases">
        <title>Single cell metagenomics reveals metabolic interactions within the superorganism composed of flagellate Streblomastix strix and complex community of Bacteroidetes bacteria on its surface.</title>
        <authorList>
            <person name="Treitli S.C."/>
            <person name="Kolisko M."/>
            <person name="Husnik F."/>
            <person name="Keeling P."/>
            <person name="Hampl V."/>
        </authorList>
    </citation>
    <scope>NUCLEOTIDE SEQUENCE [LARGE SCALE GENOMIC DNA]</scope>
    <source>
        <strain evidence="2">ST1C</strain>
    </source>
</reference>
<protein>
    <submittedName>
        <fullName evidence="2">Uncharacterized protein</fullName>
    </submittedName>
</protein>
<organism evidence="2 3">
    <name type="scientific">Streblomastix strix</name>
    <dbReference type="NCBI Taxonomy" id="222440"/>
    <lineage>
        <taxon>Eukaryota</taxon>
        <taxon>Metamonada</taxon>
        <taxon>Preaxostyla</taxon>
        <taxon>Oxymonadida</taxon>
        <taxon>Streblomastigidae</taxon>
        <taxon>Streblomastix</taxon>
    </lineage>
</organism>
<dbReference type="Proteomes" id="UP000324800">
    <property type="component" value="Unassembled WGS sequence"/>
</dbReference>
<dbReference type="EMBL" id="SNRW01002665">
    <property type="protein sequence ID" value="KAA6392076.1"/>
    <property type="molecule type" value="Genomic_DNA"/>
</dbReference>
<dbReference type="AlphaFoldDB" id="A0A5J4WBN2"/>
<evidence type="ECO:0000313" key="3">
    <source>
        <dbReference type="Proteomes" id="UP000324800"/>
    </source>
</evidence>
<evidence type="ECO:0000313" key="2">
    <source>
        <dbReference type="EMBL" id="KAA6392076.1"/>
    </source>
</evidence>